<dbReference type="EC" id="2.1.1.33" evidence="7"/>
<evidence type="ECO:0000256" key="4">
    <source>
        <dbReference type="ARBA" id="ARBA00022679"/>
    </source>
</evidence>
<dbReference type="InterPro" id="IPR003358">
    <property type="entry name" value="tRNA_(Gua-N-7)_MeTrfase_Trmb"/>
</dbReference>
<evidence type="ECO:0000313" key="8">
    <source>
        <dbReference type="EMBL" id="GAA4920748.1"/>
    </source>
</evidence>
<keyword evidence="4 7" id="KW-0808">Transferase</keyword>
<dbReference type="InterPro" id="IPR029063">
    <property type="entry name" value="SAM-dependent_MTases_sf"/>
</dbReference>
<dbReference type="Gene3D" id="3.40.50.150">
    <property type="entry name" value="Vaccinia Virus protein VP39"/>
    <property type="match status" value="1"/>
</dbReference>
<evidence type="ECO:0000256" key="7">
    <source>
        <dbReference type="HAMAP-Rule" id="MF_01057"/>
    </source>
</evidence>
<evidence type="ECO:0000256" key="1">
    <source>
        <dbReference type="ARBA" id="ARBA00000142"/>
    </source>
</evidence>
<dbReference type="HAMAP" id="MF_01057">
    <property type="entry name" value="tRNA_methyltr_TrmB"/>
    <property type="match status" value="1"/>
</dbReference>
<dbReference type="CDD" id="cd02440">
    <property type="entry name" value="AdoMet_MTases"/>
    <property type="match status" value="1"/>
</dbReference>
<feature type="binding site" evidence="7">
    <location>
        <begin position="261"/>
        <end position="264"/>
    </location>
    <ligand>
        <name>substrate</name>
    </ligand>
</feature>
<feature type="binding site" evidence="7">
    <location>
        <position position="100"/>
    </location>
    <ligand>
        <name>S-adenosyl-L-methionine</name>
        <dbReference type="ChEBI" id="CHEBI:59789"/>
    </ligand>
</feature>
<comment type="catalytic activity">
    <reaction evidence="1 7">
        <text>guanosine(46) in tRNA + S-adenosyl-L-methionine = N(7)-methylguanosine(46) in tRNA + S-adenosyl-L-homocysteine</text>
        <dbReference type="Rhea" id="RHEA:42708"/>
        <dbReference type="Rhea" id="RHEA-COMP:10188"/>
        <dbReference type="Rhea" id="RHEA-COMP:10189"/>
        <dbReference type="ChEBI" id="CHEBI:57856"/>
        <dbReference type="ChEBI" id="CHEBI:59789"/>
        <dbReference type="ChEBI" id="CHEBI:74269"/>
        <dbReference type="ChEBI" id="CHEBI:74480"/>
        <dbReference type="EC" id="2.1.1.33"/>
    </reaction>
</comment>
<dbReference type="Pfam" id="PF02390">
    <property type="entry name" value="Methyltransf_4"/>
    <property type="match status" value="1"/>
</dbReference>
<keyword evidence="5 7" id="KW-0949">S-adenosyl-L-methionine</keyword>
<comment type="function">
    <text evidence="2 7">Catalyzes the formation of N(7)-methylguanine at position 46 (m7G46) in tRNA.</text>
</comment>
<feature type="region of interest" description="Interaction with RNA" evidence="7">
    <location>
        <begin position="156"/>
        <end position="161"/>
    </location>
</feature>
<dbReference type="RefSeq" id="WP_345477534.1">
    <property type="nucleotide sequence ID" value="NZ_BAABLW010000007.1"/>
</dbReference>
<dbReference type="SUPFAM" id="SSF53335">
    <property type="entry name" value="S-adenosyl-L-methionine-dependent methyltransferases"/>
    <property type="match status" value="1"/>
</dbReference>
<reference evidence="9" key="1">
    <citation type="journal article" date="2019" name="Int. J. Syst. Evol. Microbiol.">
        <title>The Global Catalogue of Microorganisms (GCM) 10K type strain sequencing project: providing services to taxonomists for standard genome sequencing and annotation.</title>
        <authorList>
            <consortium name="The Broad Institute Genomics Platform"/>
            <consortium name="The Broad Institute Genome Sequencing Center for Infectious Disease"/>
            <person name="Wu L."/>
            <person name="Ma J."/>
        </authorList>
    </citation>
    <scope>NUCLEOTIDE SEQUENCE [LARGE SCALE GENOMIC DNA]</scope>
    <source>
        <strain evidence="9">JCM 19129</strain>
    </source>
</reference>
<feature type="binding site" evidence="7">
    <location>
        <position position="186"/>
    </location>
    <ligand>
        <name>substrate</name>
    </ligand>
</feature>
<keyword evidence="6 7" id="KW-0819">tRNA processing</keyword>
<organism evidence="8 9">
    <name type="scientific">Nesterenkonia rhizosphaerae</name>
    <dbReference type="NCBI Taxonomy" id="1348272"/>
    <lineage>
        <taxon>Bacteria</taxon>
        <taxon>Bacillati</taxon>
        <taxon>Actinomycetota</taxon>
        <taxon>Actinomycetes</taxon>
        <taxon>Micrococcales</taxon>
        <taxon>Micrococcaceae</taxon>
        <taxon>Nesterenkonia</taxon>
    </lineage>
</organism>
<dbReference type="PROSITE" id="PS51625">
    <property type="entry name" value="SAM_MT_TRMB"/>
    <property type="match status" value="1"/>
</dbReference>
<dbReference type="PANTHER" id="PTHR23417">
    <property type="entry name" value="3-DEOXY-D-MANNO-OCTULOSONIC-ACID TRANSFERASE/TRNA GUANINE-N 7 - -METHYLTRANSFERASE"/>
    <property type="match status" value="1"/>
</dbReference>
<gene>
    <name evidence="7 8" type="primary">trmB</name>
    <name evidence="8" type="ORF">GCM10025790_16090</name>
</gene>
<comment type="caution">
    <text evidence="8">The sequence shown here is derived from an EMBL/GenBank/DDBJ whole genome shotgun (WGS) entry which is preliminary data.</text>
</comment>
<dbReference type="Proteomes" id="UP001500368">
    <property type="component" value="Unassembled WGS sequence"/>
</dbReference>
<sequence length="283" mass="31473">MPQDSAHLRKPLSFVRRSNKLKPSYQRSWDAALGQELLDVPHGDRDTSVAPGFSIDWEAEYSRFGGRGNAPLIVEIGSGSGEAVSAAAANNPKTNFLAIEVYRPGAAQLAARIRREGLTNVRVACIDAVELMDHLLPAASVAELWIFFPDPWHKKKHNKRRLVQPAFVEKAARVIAPGGRWRLATDWSDYAVQMREVISASSSFTNPHAGERTGEESALTRVRLEDLDARSLGKETHPRPLEEALDHEGGWAPRFEGRVLTDFEAKALNVGRQIFDLTYLRSE</sequence>
<dbReference type="NCBIfam" id="TIGR00091">
    <property type="entry name" value="tRNA (guanosine(46)-N7)-methyltransferase TrmB"/>
    <property type="match status" value="1"/>
</dbReference>
<dbReference type="PANTHER" id="PTHR23417:SF14">
    <property type="entry name" value="PENTACOTRIPEPTIDE-REPEAT REGION OF PRORP DOMAIN-CONTAINING PROTEIN"/>
    <property type="match status" value="1"/>
</dbReference>
<protein>
    <recommendedName>
        <fullName evidence="7">tRNA (guanine-N(7)-)-methyltransferase</fullName>
        <ecNumber evidence="7">2.1.1.33</ecNumber>
    </recommendedName>
    <alternativeName>
        <fullName evidence="7">tRNA (guanine(46)-N(7))-methyltransferase</fullName>
    </alternativeName>
    <alternativeName>
        <fullName evidence="7">tRNA(m7G46)-methyltransferase</fullName>
    </alternativeName>
</protein>
<feature type="binding site" evidence="7">
    <location>
        <position position="75"/>
    </location>
    <ligand>
        <name>S-adenosyl-L-methionine</name>
        <dbReference type="ChEBI" id="CHEBI:59789"/>
    </ligand>
</feature>
<feature type="binding site" evidence="7">
    <location>
        <position position="154"/>
    </location>
    <ligand>
        <name>substrate</name>
    </ligand>
</feature>
<comment type="pathway">
    <text evidence="7">tRNA modification; N(7)-methylguanine-tRNA biosynthesis.</text>
</comment>
<evidence type="ECO:0000256" key="5">
    <source>
        <dbReference type="ARBA" id="ARBA00022691"/>
    </source>
</evidence>
<dbReference type="InterPro" id="IPR055361">
    <property type="entry name" value="tRNA_methyltr_TrmB_bact"/>
</dbReference>
<proteinExistence type="inferred from homology"/>
<comment type="similarity">
    <text evidence="7">Belongs to the class I-like SAM-binding methyltransferase superfamily. TrmB family.</text>
</comment>
<evidence type="ECO:0000256" key="2">
    <source>
        <dbReference type="ARBA" id="ARBA00003015"/>
    </source>
</evidence>
<evidence type="ECO:0000256" key="6">
    <source>
        <dbReference type="ARBA" id="ARBA00022694"/>
    </source>
</evidence>
<dbReference type="EMBL" id="BAABLW010000007">
    <property type="protein sequence ID" value="GAA4920748.1"/>
    <property type="molecule type" value="Genomic_DNA"/>
</dbReference>
<accession>A0ABP9FX80</accession>
<evidence type="ECO:0000313" key="9">
    <source>
        <dbReference type="Proteomes" id="UP001500368"/>
    </source>
</evidence>
<feature type="binding site" evidence="7">
    <location>
        <position position="127"/>
    </location>
    <ligand>
        <name>S-adenosyl-L-methionine</name>
        <dbReference type="ChEBI" id="CHEBI:59789"/>
    </ligand>
</feature>
<feature type="binding site" evidence="7">
    <location>
        <position position="150"/>
    </location>
    <ligand>
        <name>S-adenosyl-L-methionine</name>
        <dbReference type="ChEBI" id="CHEBI:59789"/>
    </ligand>
</feature>
<keyword evidence="9" id="KW-1185">Reference proteome</keyword>
<evidence type="ECO:0000256" key="3">
    <source>
        <dbReference type="ARBA" id="ARBA00022603"/>
    </source>
</evidence>
<name>A0ABP9FX80_9MICC</name>
<keyword evidence="3 7" id="KW-0489">Methyltransferase</keyword>